<comment type="subcellular location">
    <subcellularLocation>
        <location evidence="1">Golgi apparatus membrane</location>
        <topology evidence="1">Single-pass type IV membrane protein</topology>
    </subcellularLocation>
</comment>
<dbReference type="InterPro" id="IPR015260">
    <property type="entry name" value="Syntaxin-6/10/61_N"/>
</dbReference>
<dbReference type="Gene3D" id="1.20.5.110">
    <property type="match status" value="1"/>
</dbReference>
<name>A0A2H6KBU7_9APIC</name>
<evidence type="ECO:0000256" key="7">
    <source>
        <dbReference type="ARBA" id="ARBA00023034"/>
    </source>
</evidence>
<feature type="region of interest" description="Disordered" evidence="9">
    <location>
        <begin position="110"/>
        <end position="129"/>
    </location>
</feature>
<keyword evidence="3" id="KW-0813">Transport</keyword>
<dbReference type="RefSeq" id="XP_028866708.1">
    <property type="nucleotide sequence ID" value="XM_029010875.1"/>
</dbReference>
<dbReference type="GO" id="GO:0015031">
    <property type="term" value="P:protein transport"/>
    <property type="evidence" value="ECO:0007669"/>
    <property type="project" value="UniProtKB-KW"/>
</dbReference>
<evidence type="ECO:0000256" key="6">
    <source>
        <dbReference type="ARBA" id="ARBA00022989"/>
    </source>
</evidence>
<protein>
    <submittedName>
        <fullName evidence="12">Syntaxin-plants SYP6</fullName>
    </submittedName>
</protein>
<evidence type="ECO:0000256" key="10">
    <source>
        <dbReference type="SAM" id="Phobius"/>
    </source>
</evidence>
<dbReference type="PANTHER" id="PTHR12791">
    <property type="entry name" value="GOLGI SNARE BET1-RELATED"/>
    <property type="match status" value="1"/>
</dbReference>
<dbReference type="AlphaFoldDB" id="A0A2H6KBU7"/>
<keyword evidence="4 10" id="KW-0812">Transmembrane</keyword>
<keyword evidence="6 10" id="KW-1133">Transmembrane helix</keyword>
<evidence type="ECO:0000313" key="12">
    <source>
        <dbReference type="EMBL" id="GBE60465.1"/>
    </source>
</evidence>
<dbReference type="SUPFAM" id="SSF47661">
    <property type="entry name" value="t-snare proteins"/>
    <property type="match status" value="1"/>
</dbReference>
<comment type="caution">
    <text evidence="12">The sequence shown here is derived from an EMBL/GenBank/DDBJ whole genome shotgun (WGS) entry which is preliminary data.</text>
</comment>
<dbReference type="InterPro" id="IPR010989">
    <property type="entry name" value="SNARE"/>
</dbReference>
<evidence type="ECO:0000256" key="2">
    <source>
        <dbReference type="ARBA" id="ARBA00009063"/>
    </source>
</evidence>
<evidence type="ECO:0000256" key="8">
    <source>
        <dbReference type="ARBA" id="ARBA00023136"/>
    </source>
</evidence>
<dbReference type="GO" id="GO:0048193">
    <property type="term" value="P:Golgi vesicle transport"/>
    <property type="evidence" value="ECO:0007669"/>
    <property type="project" value="InterPro"/>
</dbReference>
<dbReference type="GeneID" id="39874235"/>
<evidence type="ECO:0000256" key="3">
    <source>
        <dbReference type="ARBA" id="ARBA00022448"/>
    </source>
</evidence>
<evidence type="ECO:0000313" key="13">
    <source>
        <dbReference type="Proteomes" id="UP000236319"/>
    </source>
</evidence>
<dbReference type="Pfam" id="PF09177">
    <property type="entry name" value="STX6_10_61_N"/>
    <property type="match status" value="1"/>
</dbReference>
<dbReference type="SUPFAM" id="SSF58038">
    <property type="entry name" value="SNARE fusion complex"/>
    <property type="match status" value="1"/>
</dbReference>
<evidence type="ECO:0000256" key="5">
    <source>
        <dbReference type="ARBA" id="ARBA00022927"/>
    </source>
</evidence>
<feature type="domain" description="T-SNARE coiled-coil homology" evidence="11">
    <location>
        <begin position="143"/>
        <end position="205"/>
    </location>
</feature>
<gene>
    <name evidence="12" type="ORF">BOVATA_019580</name>
</gene>
<evidence type="ECO:0000256" key="9">
    <source>
        <dbReference type="SAM" id="MobiDB-lite"/>
    </source>
</evidence>
<reference evidence="12 13" key="1">
    <citation type="journal article" date="2017" name="BMC Genomics">
        <title>Whole-genome assembly of Babesia ovata and comparative genomics between closely related pathogens.</title>
        <authorList>
            <person name="Yamagishi J."/>
            <person name="Asada M."/>
            <person name="Hakimi H."/>
            <person name="Tanaka T.Q."/>
            <person name="Sugimoto C."/>
            <person name="Kawazu S."/>
        </authorList>
    </citation>
    <scope>NUCLEOTIDE SEQUENCE [LARGE SCALE GENOMIC DNA]</scope>
    <source>
        <strain evidence="12 13">Miyake</strain>
    </source>
</reference>
<dbReference type="Proteomes" id="UP000236319">
    <property type="component" value="Unassembled WGS sequence"/>
</dbReference>
<dbReference type="Gene3D" id="1.20.58.90">
    <property type="match status" value="1"/>
</dbReference>
<feature type="transmembrane region" description="Helical" evidence="10">
    <location>
        <begin position="213"/>
        <end position="233"/>
    </location>
</feature>
<evidence type="ECO:0000256" key="4">
    <source>
        <dbReference type="ARBA" id="ARBA00022692"/>
    </source>
</evidence>
<dbReference type="OrthoDB" id="546861at2759"/>
<dbReference type="GO" id="GO:0000139">
    <property type="term" value="C:Golgi membrane"/>
    <property type="evidence" value="ECO:0007669"/>
    <property type="project" value="UniProtKB-SubCell"/>
</dbReference>
<dbReference type="VEuPathDB" id="PiroplasmaDB:BOVATA_019580"/>
<dbReference type="EMBL" id="BDSA01000002">
    <property type="protein sequence ID" value="GBE60465.1"/>
    <property type="molecule type" value="Genomic_DNA"/>
</dbReference>
<accession>A0A2H6KBU7</accession>
<dbReference type="InterPro" id="IPR000727">
    <property type="entry name" value="T_SNARE_dom"/>
</dbReference>
<dbReference type="CDD" id="cd15841">
    <property type="entry name" value="SNARE_Qc"/>
    <property type="match status" value="1"/>
</dbReference>
<keyword evidence="13" id="KW-1185">Reference proteome</keyword>
<dbReference type="PROSITE" id="PS50192">
    <property type="entry name" value="T_SNARE"/>
    <property type="match status" value="1"/>
</dbReference>
<comment type="similarity">
    <text evidence="2">Belongs to the syntaxin family.</text>
</comment>
<keyword evidence="5" id="KW-0653">Protein transport</keyword>
<keyword evidence="8 10" id="KW-0472">Membrane</keyword>
<sequence>MASVDAPRRDPYDEAENTVRKNIRKLIVLQSQVMEELSKLPKHTRVSATTKGAELLTVCAGIESDISELQKVIDTIKRNGEKYRISAKIISSRQNTIDEFKSKLKSVRDRNEANDNAAANAASSTPSRLGNSLVEHQLQTQKQDLLEQQDVQLSVLTTSAQSLQNNALAINTEVTTQNTLLRSVDEGFTETQLRLNAFSKRMAVFLDTNNPSLLKLVIMLSAIAILLLMVIIVF</sequence>
<organism evidence="12 13">
    <name type="scientific">Babesia ovata</name>
    <dbReference type="NCBI Taxonomy" id="189622"/>
    <lineage>
        <taxon>Eukaryota</taxon>
        <taxon>Sar</taxon>
        <taxon>Alveolata</taxon>
        <taxon>Apicomplexa</taxon>
        <taxon>Aconoidasida</taxon>
        <taxon>Piroplasmida</taxon>
        <taxon>Babesiidae</taxon>
        <taxon>Babesia</taxon>
    </lineage>
</organism>
<evidence type="ECO:0000259" key="11">
    <source>
        <dbReference type="PROSITE" id="PS50192"/>
    </source>
</evidence>
<proteinExistence type="inferred from homology"/>
<evidence type="ECO:0000256" key="1">
    <source>
        <dbReference type="ARBA" id="ARBA00004409"/>
    </source>
</evidence>
<keyword evidence="7" id="KW-0333">Golgi apparatus</keyword>